<dbReference type="Pfam" id="PF08711">
    <property type="entry name" value="Med26"/>
    <property type="match status" value="1"/>
</dbReference>
<dbReference type="InterPro" id="IPR017923">
    <property type="entry name" value="TFIIS_N"/>
</dbReference>
<evidence type="ECO:0000256" key="2">
    <source>
        <dbReference type="PROSITE-ProRule" id="PRU00649"/>
    </source>
</evidence>
<dbReference type="Pfam" id="PF23286">
    <property type="entry name" value="LRR_13"/>
    <property type="match status" value="1"/>
</dbReference>
<dbReference type="OrthoDB" id="1435371at2759"/>
<evidence type="ECO:0000259" key="3">
    <source>
        <dbReference type="PROSITE" id="PS51319"/>
    </source>
</evidence>
<comment type="subcellular location">
    <subcellularLocation>
        <location evidence="2">Nucleus</location>
    </subcellularLocation>
</comment>
<dbReference type="Proteomes" id="UP000634136">
    <property type="component" value="Unassembled WGS sequence"/>
</dbReference>
<accession>A0A834W7H3</accession>
<organism evidence="4 5">
    <name type="scientific">Senna tora</name>
    <dbReference type="NCBI Taxonomy" id="362788"/>
    <lineage>
        <taxon>Eukaryota</taxon>
        <taxon>Viridiplantae</taxon>
        <taxon>Streptophyta</taxon>
        <taxon>Embryophyta</taxon>
        <taxon>Tracheophyta</taxon>
        <taxon>Spermatophyta</taxon>
        <taxon>Magnoliopsida</taxon>
        <taxon>eudicotyledons</taxon>
        <taxon>Gunneridae</taxon>
        <taxon>Pentapetalae</taxon>
        <taxon>rosids</taxon>
        <taxon>fabids</taxon>
        <taxon>Fabales</taxon>
        <taxon>Fabaceae</taxon>
        <taxon>Caesalpinioideae</taxon>
        <taxon>Cassia clade</taxon>
        <taxon>Senna</taxon>
    </lineage>
</organism>
<dbReference type="PANTHER" id="PTHR11017:SF570">
    <property type="entry name" value="DISEASE RESISTANCE PROTEIN (TIR-NBS CLASS)-RELATED"/>
    <property type="match status" value="1"/>
</dbReference>
<dbReference type="EMBL" id="JAAIUW010000010">
    <property type="protein sequence ID" value="KAF7813110.1"/>
    <property type="molecule type" value="Genomic_DNA"/>
</dbReference>
<proteinExistence type="predicted"/>
<dbReference type="GO" id="GO:0005634">
    <property type="term" value="C:nucleus"/>
    <property type="evidence" value="ECO:0007669"/>
    <property type="project" value="UniProtKB-SubCell"/>
</dbReference>
<comment type="caution">
    <text evidence="4">The sequence shown here is derived from an EMBL/GenBank/DDBJ whole genome shotgun (WGS) entry which is preliminary data.</text>
</comment>
<dbReference type="Gene3D" id="3.80.10.10">
    <property type="entry name" value="Ribonuclease Inhibitor"/>
    <property type="match status" value="2"/>
</dbReference>
<dbReference type="PROSITE" id="PS51319">
    <property type="entry name" value="TFIIS_N"/>
    <property type="match status" value="1"/>
</dbReference>
<name>A0A834W7H3_9FABA</name>
<dbReference type="SUPFAM" id="SSF47676">
    <property type="entry name" value="Conserved domain common to transcription factors TFIIS, elongin A, CRSP70"/>
    <property type="match status" value="1"/>
</dbReference>
<dbReference type="Gene3D" id="1.20.930.10">
    <property type="entry name" value="Conserved domain common to transcription factors TFIIS, elongin A, CRSP70"/>
    <property type="match status" value="1"/>
</dbReference>
<evidence type="ECO:0000313" key="5">
    <source>
        <dbReference type="Proteomes" id="UP000634136"/>
    </source>
</evidence>
<dbReference type="InterPro" id="IPR044974">
    <property type="entry name" value="Disease_R_plants"/>
</dbReference>
<gene>
    <name evidence="4" type="ORF">G2W53_034086</name>
</gene>
<keyword evidence="5" id="KW-1185">Reference proteome</keyword>
<evidence type="ECO:0000256" key="1">
    <source>
        <dbReference type="ARBA" id="ARBA00022821"/>
    </source>
</evidence>
<dbReference type="InterPro" id="IPR058546">
    <property type="entry name" value="RPS4B/Roq1-like_LRR"/>
</dbReference>
<dbReference type="InterPro" id="IPR035441">
    <property type="entry name" value="TFIIS/LEDGF_dom_sf"/>
</dbReference>
<keyword evidence="1" id="KW-0611">Plant defense</keyword>
<dbReference type="PANTHER" id="PTHR11017">
    <property type="entry name" value="LEUCINE-RICH REPEAT-CONTAINING PROTEIN"/>
    <property type="match status" value="1"/>
</dbReference>
<reference evidence="4" key="1">
    <citation type="submission" date="2020-09" db="EMBL/GenBank/DDBJ databases">
        <title>Genome-Enabled Discovery of Anthraquinone Biosynthesis in Senna tora.</title>
        <authorList>
            <person name="Kang S.-H."/>
            <person name="Pandey R.P."/>
            <person name="Lee C.-M."/>
            <person name="Sim J.-S."/>
            <person name="Jeong J.-T."/>
            <person name="Choi B.-S."/>
            <person name="Jung M."/>
            <person name="Ginzburg D."/>
            <person name="Zhao K."/>
            <person name="Won S.Y."/>
            <person name="Oh T.-J."/>
            <person name="Yu Y."/>
            <person name="Kim N.-H."/>
            <person name="Lee O.R."/>
            <person name="Lee T.-H."/>
            <person name="Bashyal P."/>
            <person name="Kim T.-S."/>
            <person name="Lee W.-H."/>
            <person name="Kawkins C."/>
            <person name="Kim C.-K."/>
            <person name="Kim J.S."/>
            <person name="Ahn B.O."/>
            <person name="Rhee S.Y."/>
            <person name="Sohng J.K."/>
        </authorList>
    </citation>
    <scope>NUCLEOTIDE SEQUENCE</scope>
    <source>
        <tissue evidence="4">Leaf</tissue>
    </source>
</reference>
<keyword evidence="2" id="KW-0539">Nucleus</keyword>
<protein>
    <submittedName>
        <fullName evidence="4">TMV resistance protein N-like isoform X1</fullName>
    </submittedName>
</protein>
<sequence length="941" mass="107570">MAPQGAHLGLPQLSVVHPPRHLQSVTPCTVDLGICATKNTEHHRHDQYEYQLIERIGSNKINAVIVEYWPKGEVNWDGEALKRMKNLKILIFKRIRFSEVPKYLPNSLRVLYWWGYPASCLPVDFHPRNLVELDLPNSCLQSIIMGQAKRFENLSVLNLSECSFITQISDISGIPNLTELCLKNCENLIKIDDSVGYLRKLQRLDAYDCENLRHFPRCLKLPTLEDLSLTGCSSLRKFPEIQEKMECITSLDLSRTNLGLPFSIRNLTALEEIIMEDYGRGLHLSSSISLLPEPKDTNIEGCQAQECPEMSSILFPNMEEIVLNRCNISDGFLPICLTWFVNVKHLDLRRSNFMILPACIKECLYLKSLDLSDCMHLREVRGIPPNIEQLYAMNCISLNSESRSLLMSQELHDTGSKKFWVSGSTMPRWVSHHTLSLWFRDQIPTISFCCVLRKHLHHHSIFDKLLIDVVINGDKIKMCDDFLFYPHSNMLVEDVVVLVRIICCGDDKVSLASEWNHVEVKAKTIYGSHYASKKETCVEEVGIYVKELKHRREDIQFINPHKRKKLFHDFNLGSSFMASRRTHDITSNKDTYANSQEGVGDGAPIESLKLTCKRDGQFTSTSELKYEIAKVAYQGRLVDCEGAERFIQLMQRHNHNTDQSDLHARFLLLQVIKDSLAHCHEKTNEEDADFNCKFHVLFIKALPLLNKWLQDILKGKFHNIENDELVKRFLSASLEAMYKMVPVSLYQLQSFGVVKSVKLLLKHKSPHIWLKAESLINRWKFHLDAEEENSLASLLEEDPELSKTEIGGEKLKDDANHASSSSMSNAIVSRVVHVGERAIDSSNSQSKQDEAVTNEIDILLEKCIFRRDNSVVYKAELVLSLQGNSNSSAPDKIIAQSKQIDHNLSSRIIGRMDVVRISPPITIDRRLRRTSSLRTAITRSL</sequence>
<dbReference type="InterPro" id="IPR032675">
    <property type="entry name" value="LRR_dom_sf"/>
</dbReference>
<dbReference type="AlphaFoldDB" id="A0A834W7H3"/>
<feature type="domain" description="TFIIS N-terminal" evidence="3">
    <location>
        <begin position="703"/>
        <end position="786"/>
    </location>
</feature>
<dbReference type="GO" id="GO:0006952">
    <property type="term" value="P:defense response"/>
    <property type="evidence" value="ECO:0007669"/>
    <property type="project" value="InterPro"/>
</dbReference>
<dbReference type="SUPFAM" id="SSF52058">
    <property type="entry name" value="L domain-like"/>
    <property type="match status" value="1"/>
</dbReference>
<evidence type="ECO:0000313" key="4">
    <source>
        <dbReference type="EMBL" id="KAF7813110.1"/>
    </source>
</evidence>